<evidence type="ECO:0000313" key="2">
    <source>
        <dbReference type="EMBL" id="KAA0049591.1"/>
    </source>
</evidence>
<protein>
    <recommendedName>
        <fullName evidence="1">Retrotransposon gag domain-containing protein</fullName>
    </recommendedName>
</protein>
<evidence type="ECO:0000313" key="4">
    <source>
        <dbReference type="Proteomes" id="UP000321393"/>
    </source>
</evidence>
<evidence type="ECO:0000313" key="5">
    <source>
        <dbReference type="Proteomes" id="UP000321947"/>
    </source>
</evidence>
<dbReference type="InterPro" id="IPR005162">
    <property type="entry name" value="Retrotrans_gag_dom"/>
</dbReference>
<feature type="domain" description="Retrotransposon gag" evidence="1">
    <location>
        <begin position="49"/>
        <end position="137"/>
    </location>
</feature>
<reference evidence="4 5" key="1">
    <citation type="submission" date="2019-08" db="EMBL/GenBank/DDBJ databases">
        <title>Draft genome sequences of two oriental melons (Cucumis melo L. var makuwa).</title>
        <authorList>
            <person name="Kwon S.-Y."/>
        </authorList>
    </citation>
    <scope>NUCLEOTIDE SEQUENCE [LARGE SCALE GENOMIC DNA]</scope>
    <source>
        <strain evidence="5">cv. Chang Bougi</strain>
        <strain evidence="4">cv. SW 3</strain>
        <tissue evidence="3">Leaf</tissue>
    </source>
</reference>
<comment type="caution">
    <text evidence="3">The sequence shown here is derived from an EMBL/GenBank/DDBJ whole genome shotgun (WGS) entry which is preliminary data.</text>
</comment>
<dbReference type="Proteomes" id="UP000321393">
    <property type="component" value="Unassembled WGS sequence"/>
</dbReference>
<dbReference type="EMBL" id="SSTD01008434">
    <property type="protein sequence ID" value="TYK15950.1"/>
    <property type="molecule type" value="Genomic_DNA"/>
</dbReference>
<dbReference type="AlphaFoldDB" id="A0A5D3CX71"/>
<dbReference type="OrthoDB" id="1936908at2759"/>
<name>A0A5D3CX71_CUCMM</name>
<dbReference type="Pfam" id="PF03732">
    <property type="entry name" value="Retrotrans_gag"/>
    <property type="match status" value="1"/>
</dbReference>
<dbReference type="Proteomes" id="UP000321947">
    <property type="component" value="Unassembled WGS sequence"/>
</dbReference>
<sequence length="145" mass="16667">MSSSPHDPVGPNVEDSMFVCFAQKLVDRFMPTSAIVDKRKKSEVSKLPLQGGAKDWWTLHATKVGGMDSVSWEKFRRVFQSKFYPSSFYDAKRNEIMSLVQGDITILKYEKKFTKLTKYTLAYVLDDADKCKHFGDGPRKKFEPQ</sequence>
<organism evidence="3 5">
    <name type="scientific">Cucumis melo var. makuwa</name>
    <name type="common">Oriental melon</name>
    <dbReference type="NCBI Taxonomy" id="1194695"/>
    <lineage>
        <taxon>Eukaryota</taxon>
        <taxon>Viridiplantae</taxon>
        <taxon>Streptophyta</taxon>
        <taxon>Embryophyta</taxon>
        <taxon>Tracheophyta</taxon>
        <taxon>Spermatophyta</taxon>
        <taxon>Magnoliopsida</taxon>
        <taxon>eudicotyledons</taxon>
        <taxon>Gunneridae</taxon>
        <taxon>Pentapetalae</taxon>
        <taxon>rosids</taxon>
        <taxon>fabids</taxon>
        <taxon>Cucurbitales</taxon>
        <taxon>Cucurbitaceae</taxon>
        <taxon>Benincaseae</taxon>
        <taxon>Cucumis</taxon>
    </lineage>
</organism>
<gene>
    <name evidence="3" type="ORF">E5676_scaffold94G00650</name>
    <name evidence="2" type="ORF">E6C27_scaffold163G00360</name>
</gene>
<evidence type="ECO:0000259" key="1">
    <source>
        <dbReference type="Pfam" id="PF03732"/>
    </source>
</evidence>
<evidence type="ECO:0000313" key="3">
    <source>
        <dbReference type="EMBL" id="TYK15950.1"/>
    </source>
</evidence>
<dbReference type="EMBL" id="SSTE01012141">
    <property type="protein sequence ID" value="KAA0049591.1"/>
    <property type="molecule type" value="Genomic_DNA"/>
</dbReference>
<accession>A0A5D3CX71</accession>
<proteinExistence type="predicted"/>